<evidence type="ECO:0000313" key="1">
    <source>
        <dbReference type="EMBL" id="ABO34568.1"/>
    </source>
</evidence>
<dbReference type="HOGENOM" id="CLU_187352_0_0_2"/>
<evidence type="ECO:0000313" key="3">
    <source>
        <dbReference type="Proteomes" id="UP000000253"/>
    </source>
</evidence>
<protein>
    <submittedName>
        <fullName evidence="1">Uncharacterized protein</fullName>
    </submittedName>
</protein>
<dbReference type="STRING" id="402880.MmarC5_0252"/>
<accession>A4FWJ3</accession>
<dbReference type="GeneID" id="4929231"/>
<dbReference type="OrthoDB" id="376887at2157"/>
<gene>
    <name evidence="1" type="ordered locus">MmarC5_0252</name>
    <name evidence="2" type="ordered locus">MmarC5_1275</name>
</gene>
<dbReference type="Proteomes" id="UP000000253">
    <property type="component" value="Chromosome"/>
</dbReference>
<dbReference type="KEGG" id="mmq:MmarC5_0252"/>
<organism evidence="1 3">
    <name type="scientific">Methanococcus maripaludis (strain C5 / ATCC BAA-1333)</name>
    <dbReference type="NCBI Taxonomy" id="402880"/>
    <lineage>
        <taxon>Archaea</taxon>
        <taxon>Methanobacteriati</taxon>
        <taxon>Methanobacteriota</taxon>
        <taxon>Methanomada group</taxon>
        <taxon>Methanococci</taxon>
        <taxon>Methanococcales</taxon>
        <taxon>Methanococcaceae</taxon>
        <taxon>Methanococcus</taxon>
    </lineage>
</organism>
<dbReference type="AlphaFoldDB" id="A4FWJ3"/>
<name>A4FWJ3_METM5</name>
<proteinExistence type="predicted"/>
<dbReference type="KEGG" id="mmq:MmarC5_1275"/>
<dbReference type="RefSeq" id="WP_011868025.1">
    <property type="nucleotide sequence ID" value="NC_009135.1"/>
</dbReference>
<dbReference type="eggNOG" id="arCOG09522">
    <property type="taxonomic scope" value="Archaea"/>
</dbReference>
<reference evidence="1 3" key="1">
    <citation type="submission" date="2007-03" db="EMBL/GenBank/DDBJ databases">
        <title>Complete sequence of chromosome of Methanococcus maripaludis C5.</title>
        <authorList>
            <consortium name="US DOE Joint Genome Institute"/>
            <person name="Copeland A."/>
            <person name="Lucas S."/>
            <person name="Lapidus A."/>
            <person name="Barry K."/>
            <person name="Glavina del Rio T."/>
            <person name="Dalin E."/>
            <person name="Tice H."/>
            <person name="Pitluck S."/>
            <person name="Chertkov O."/>
            <person name="Brettin T."/>
            <person name="Bruce D."/>
            <person name="Han C."/>
            <person name="Detter J.C."/>
            <person name="Schmutz J."/>
            <person name="Larimer F."/>
            <person name="Land M."/>
            <person name="Hauser L."/>
            <person name="Kyrpides N."/>
            <person name="Mikhailova N."/>
            <person name="Sieprawska-Lupa M."/>
            <person name="Whitman W.B."/>
            <person name="Richardson P."/>
        </authorList>
    </citation>
    <scope>NUCLEOTIDE SEQUENCE [LARGE SCALE GENOMIC DNA]</scope>
    <source>
        <strain evidence="1">C5</strain>
        <strain evidence="3">C5 / ATCC BAA-1333</strain>
    </source>
</reference>
<dbReference type="EMBL" id="CP000609">
    <property type="protein sequence ID" value="ABO35573.1"/>
    <property type="molecule type" value="Genomic_DNA"/>
</dbReference>
<evidence type="ECO:0000313" key="2">
    <source>
        <dbReference type="EMBL" id="ABO35573.1"/>
    </source>
</evidence>
<dbReference type="EMBL" id="CP000609">
    <property type="protein sequence ID" value="ABO34568.1"/>
    <property type="molecule type" value="Genomic_DNA"/>
</dbReference>
<sequence length="74" mass="8720">MSFEYVSRDNDILMSAMAKVSKKIRTIWMANRLRRLVSLKPELYPIYIKATGDKNSFKSFISALENERMKEETK</sequence>